<dbReference type="InterPro" id="IPR002201">
    <property type="entry name" value="Glyco_trans_9"/>
</dbReference>
<evidence type="ECO:0000256" key="2">
    <source>
        <dbReference type="ARBA" id="ARBA00022679"/>
    </source>
</evidence>
<dbReference type="PANTHER" id="PTHR30160">
    <property type="entry name" value="TETRAACYLDISACCHARIDE 4'-KINASE-RELATED"/>
    <property type="match status" value="1"/>
</dbReference>
<dbReference type="GO" id="GO:0009244">
    <property type="term" value="P:lipopolysaccharide core region biosynthetic process"/>
    <property type="evidence" value="ECO:0007669"/>
    <property type="project" value="TreeGrafter"/>
</dbReference>
<keyword evidence="1" id="KW-0328">Glycosyltransferase</keyword>
<dbReference type="InterPro" id="IPR051199">
    <property type="entry name" value="LPS_LOS_Heptosyltrfase"/>
</dbReference>
<sequence>MKILVIQQKMIGDVLTSTVICEALRKEYPDATIDYLVNSNTKPVILGNPFFNTIVEFKNEYRNNKKAFYSFLKEIKKSKYDLVVDAYGKLESNLISYFSKAPKKISFHKWYTQFLYSKVIYRNPEPITNASIAIENRLRLVYPEDKIATNIIRPKIFLTEEEKNTSKTYLEQHKITPETPLIMISVLGSEMRKTLPFDYMAKVIDEIVTTTSANILFNYIPNQEKDAKAIYNLTTQNTQKHIHFNVFGKSLREFIAILSHCDALIGNEGGAVNMAKALDKPTFTIFSPWILKKDWNMFEDGITHESVHLYDTKPELYWDKTPKEMKDQAIELYKNLSSELIIPKLRSYLQNLNL</sequence>
<reference evidence="3 4" key="1">
    <citation type="submission" date="2016-10" db="EMBL/GenBank/DDBJ databases">
        <authorList>
            <person name="de Groot N.N."/>
        </authorList>
    </citation>
    <scope>NUCLEOTIDE SEQUENCE [LARGE SCALE GENOMIC DNA]</scope>
    <source>
        <strain evidence="3 4">DSM 25232</strain>
    </source>
</reference>
<dbReference type="Pfam" id="PF01075">
    <property type="entry name" value="Glyco_transf_9"/>
    <property type="match status" value="1"/>
</dbReference>
<dbReference type="CDD" id="cd03789">
    <property type="entry name" value="GT9_LPS_heptosyltransferase"/>
    <property type="match status" value="1"/>
</dbReference>
<dbReference type="Proteomes" id="UP000198521">
    <property type="component" value="Unassembled WGS sequence"/>
</dbReference>
<proteinExistence type="predicted"/>
<protein>
    <submittedName>
        <fullName evidence="3">Heptosyltransferase-2</fullName>
    </submittedName>
</protein>
<dbReference type="GO" id="GO:0005829">
    <property type="term" value="C:cytosol"/>
    <property type="evidence" value="ECO:0007669"/>
    <property type="project" value="TreeGrafter"/>
</dbReference>
<accession>A0A1H7PSJ4</accession>
<dbReference type="STRING" id="1038014.SAMN04487910_2301"/>
<dbReference type="GO" id="GO:0008713">
    <property type="term" value="F:ADP-heptose-lipopolysaccharide heptosyltransferase activity"/>
    <property type="evidence" value="ECO:0007669"/>
    <property type="project" value="TreeGrafter"/>
</dbReference>
<dbReference type="PANTHER" id="PTHR30160:SF7">
    <property type="entry name" value="ADP-HEPTOSE--LPS HEPTOSYLTRANSFERASE 2"/>
    <property type="match status" value="1"/>
</dbReference>
<dbReference type="Gene3D" id="3.40.50.2000">
    <property type="entry name" value="Glycogen Phosphorylase B"/>
    <property type="match status" value="2"/>
</dbReference>
<gene>
    <name evidence="3" type="ORF">SAMN04487910_2301</name>
</gene>
<organism evidence="3 4">
    <name type="scientific">Aquimarina amphilecti</name>
    <dbReference type="NCBI Taxonomy" id="1038014"/>
    <lineage>
        <taxon>Bacteria</taxon>
        <taxon>Pseudomonadati</taxon>
        <taxon>Bacteroidota</taxon>
        <taxon>Flavobacteriia</taxon>
        <taxon>Flavobacteriales</taxon>
        <taxon>Flavobacteriaceae</taxon>
        <taxon>Aquimarina</taxon>
    </lineage>
</organism>
<dbReference type="AlphaFoldDB" id="A0A1H7PSJ4"/>
<keyword evidence="2 3" id="KW-0808">Transferase</keyword>
<dbReference type="OrthoDB" id="9772349at2"/>
<dbReference type="RefSeq" id="WP_091408416.1">
    <property type="nucleotide sequence ID" value="NZ_FOAB01000004.1"/>
</dbReference>
<dbReference type="SUPFAM" id="SSF53756">
    <property type="entry name" value="UDP-Glycosyltransferase/glycogen phosphorylase"/>
    <property type="match status" value="1"/>
</dbReference>
<name>A0A1H7PSJ4_AQUAM</name>
<evidence type="ECO:0000313" key="3">
    <source>
        <dbReference type="EMBL" id="SEL38438.1"/>
    </source>
</evidence>
<dbReference type="EMBL" id="FOAB01000004">
    <property type="protein sequence ID" value="SEL38438.1"/>
    <property type="molecule type" value="Genomic_DNA"/>
</dbReference>
<evidence type="ECO:0000256" key="1">
    <source>
        <dbReference type="ARBA" id="ARBA00022676"/>
    </source>
</evidence>
<keyword evidence="4" id="KW-1185">Reference proteome</keyword>
<evidence type="ECO:0000313" key="4">
    <source>
        <dbReference type="Proteomes" id="UP000198521"/>
    </source>
</evidence>